<accession>A0A4Z2GNT0</accession>
<dbReference type="EMBL" id="SRLO01000474">
    <property type="protein sequence ID" value="TNN54805.1"/>
    <property type="molecule type" value="Genomic_DNA"/>
</dbReference>
<dbReference type="AlphaFoldDB" id="A0A4Z2GNT0"/>
<comment type="caution">
    <text evidence="2">The sequence shown here is derived from an EMBL/GenBank/DDBJ whole genome shotgun (WGS) entry which is preliminary data.</text>
</comment>
<dbReference type="Proteomes" id="UP000314294">
    <property type="component" value="Unassembled WGS sequence"/>
</dbReference>
<gene>
    <name evidence="2" type="ORF">EYF80_035011</name>
</gene>
<organism evidence="2 3">
    <name type="scientific">Liparis tanakae</name>
    <name type="common">Tanaka's snailfish</name>
    <dbReference type="NCBI Taxonomy" id="230148"/>
    <lineage>
        <taxon>Eukaryota</taxon>
        <taxon>Metazoa</taxon>
        <taxon>Chordata</taxon>
        <taxon>Craniata</taxon>
        <taxon>Vertebrata</taxon>
        <taxon>Euteleostomi</taxon>
        <taxon>Actinopterygii</taxon>
        <taxon>Neopterygii</taxon>
        <taxon>Teleostei</taxon>
        <taxon>Neoteleostei</taxon>
        <taxon>Acanthomorphata</taxon>
        <taxon>Eupercaria</taxon>
        <taxon>Perciformes</taxon>
        <taxon>Cottioidei</taxon>
        <taxon>Cottales</taxon>
        <taxon>Liparidae</taxon>
        <taxon>Liparis</taxon>
    </lineage>
</organism>
<keyword evidence="3" id="KW-1185">Reference proteome</keyword>
<name>A0A4Z2GNT0_9TELE</name>
<sequence>MVWMDVRSSHSSSQVSVDNSQRTIERPGNDTSTRWRPTRLCEVTVCEQQQGERMDCGGVSDENTSVGLDGTEEEIGLPYLDEVGVEASEQHSLQQLILVAVLVVERRGALALPGLRHHLGFVQVLAELRDEPCGDGTGTGMVFM</sequence>
<proteinExistence type="predicted"/>
<evidence type="ECO:0000313" key="2">
    <source>
        <dbReference type="EMBL" id="TNN54805.1"/>
    </source>
</evidence>
<feature type="region of interest" description="Disordered" evidence="1">
    <location>
        <begin position="1"/>
        <end position="33"/>
    </location>
</feature>
<evidence type="ECO:0000313" key="3">
    <source>
        <dbReference type="Proteomes" id="UP000314294"/>
    </source>
</evidence>
<evidence type="ECO:0000256" key="1">
    <source>
        <dbReference type="SAM" id="MobiDB-lite"/>
    </source>
</evidence>
<protein>
    <submittedName>
        <fullName evidence="2">Uncharacterized protein</fullName>
    </submittedName>
</protein>
<reference evidence="2 3" key="1">
    <citation type="submission" date="2019-03" db="EMBL/GenBank/DDBJ databases">
        <title>First draft genome of Liparis tanakae, snailfish: a comprehensive survey of snailfish specific genes.</title>
        <authorList>
            <person name="Kim W."/>
            <person name="Song I."/>
            <person name="Jeong J.-H."/>
            <person name="Kim D."/>
            <person name="Kim S."/>
            <person name="Ryu S."/>
            <person name="Song J.Y."/>
            <person name="Lee S.K."/>
        </authorList>
    </citation>
    <scope>NUCLEOTIDE SEQUENCE [LARGE SCALE GENOMIC DNA]</scope>
    <source>
        <tissue evidence="2">Muscle</tissue>
    </source>
</reference>
<feature type="compositionally biased region" description="Low complexity" evidence="1">
    <location>
        <begin position="1"/>
        <end position="22"/>
    </location>
</feature>